<keyword evidence="3" id="KW-0460">Magnesium</keyword>
<evidence type="ECO:0000256" key="4">
    <source>
        <dbReference type="ARBA" id="ARBA00023239"/>
    </source>
</evidence>
<dbReference type="OrthoDB" id="3518032at2"/>
<evidence type="ECO:0000256" key="1">
    <source>
        <dbReference type="ARBA" id="ARBA00001946"/>
    </source>
</evidence>
<reference evidence="6 7" key="1">
    <citation type="submission" date="2018-05" db="EMBL/GenBank/DDBJ databases">
        <title>Evolution of GPA BGCs.</title>
        <authorList>
            <person name="Waglechner N."/>
            <person name="Wright G.D."/>
        </authorList>
    </citation>
    <scope>NUCLEOTIDE SEQUENCE [LARGE SCALE GENOMIC DNA]</scope>
    <source>
        <strain evidence="6 7">A82846</strain>
    </source>
</reference>
<protein>
    <submittedName>
        <fullName evidence="6">Salicylate synthase</fullName>
    </submittedName>
</protein>
<dbReference type="InterPro" id="IPR005801">
    <property type="entry name" value="ADC_synthase"/>
</dbReference>
<accession>A0A428ZCF3</accession>
<evidence type="ECO:0000259" key="5">
    <source>
        <dbReference type="Pfam" id="PF00425"/>
    </source>
</evidence>
<feature type="domain" description="Chorismate-utilising enzyme C-terminal" evidence="5">
    <location>
        <begin position="178"/>
        <end position="431"/>
    </location>
</feature>
<organism evidence="6 7">
    <name type="scientific">Kibdelosporangium aridum</name>
    <dbReference type="NCBI Taxonomy" id="2030"/>
    <lineage>
        <taxon>Bacteria</taxon>
        <taxon>Bacillati</taxon>
        <taxon>Actinomycetota</taxon>
        <taxon>Actinomycetes</taxon>
        <taxon>Pseudonocardiales</taxon>
        <taxon>Pseudonocardiaceae</taxon>
        <taxon>Kibdelosporangium</taxon>
    </lineage>
</organism>
<dbReference type="SUPFAM" id="SSF56322">
    <property type="entry name" value="ADC synthase"/>
    <property type="match status" value="1"/>
</dbReference>
<evidence type="ECO:0000256" key="3">
    <source>
        <dbReference type="ARBA" id="ARBA00022842"/>
    </source>
</evidence>
<dbReference type="NCBIfam" id="TIGR03494">
    <property type="entry name" value="salicyl_syn"/>
    <property type="match status" value="1"/>
</dbReference>
<evidence type="ECO:0000313" key="6">
    <source>
        <dbReference type="EMBL" id="RSM85749.1"/>
    </source>
</evidence>
<dbReference type="EMBL" id="QHKI01000011">
    <property type="protein sequence ID" value="RSM85749.1"/>
    <property type="molecule type" value="Genomic_DNA"/>
</dbReference>
<dbReference type="GO" id="GO:0008909">
    <property type="term" value="F:isochorismate synthase activity"/>
    <property type="evidence" value="ECO:0007669"/>
    <property type="project" value="InterPro"/>
</dbReference>
<dbReference type="PANTHER" id="PTHR11236:SF48">
    <property type="entry name" value="ISOCHORISMATE SYNTHASE MENF"/>
    <property type="match status" value="1"/>
</dbReference>
<dbReference type="AlphaFoldDB" id="A0A428ZCF3"/>
<dbReference type="Pfam" id="PF00425">
    <property type="entry name" value="Chorismate_bind"/>
    <property type="match status" value="1"/>
</dbReference>
<dbReference type="Proteomes" id="UP000287547">
    <property type="component" value="Unassembled WGS sequence"/>
</dbReference>
<keyword evidence="2" id="KW-0479">Metal-binding</keyword>
<proteinExistence type="predicted"/>
<dbReference type="GO" id="GO:0000162">
    <property type="term" value="P:L-tryptophan biosynthetic process"/>
    <property type="evidence" value="ECO:0007669"/>
    <property type="project" value="TreeGrafter"/>
</dbReference>
<dbReference type="GO" id="GO:0046872">
    <property type="term" value="F:metal ion binding"/>
    <property type="evidence" value="ECO:0007669"/>
    <property type="project" value="UniProtKB-KW"/>
</dbReference>
<keyword evidence="4" id="KW-0456">Lyase</keyword>
<gene>
    <name evidence="6" type="ORF">DMH04_16250</name>
</gene>
<dbReference type="InterPro" id="IPR019999">
    <property type="entry name" value="Anth_synth_I-like"/>
</dbReference>
<dbReference type="InterPro" id="IPR015890">
    <property type="entry name" value="Chorismate_C"/>
</dbReference>
<name>A0A428ZCF3_KIBAR</name>
<dbReference type="RefSeq" id="WP_051794839.1">
    <property type="nucleotide sequence ID" value="NZ_QHKI01000011.1"/>
</dbReference>
<comment type="caution">
    <text evidence="6">The sequence shown here is derived from an EMBL/GenBank/DDBJ whole genome shotgun (WGS) entry which is preliminary data.</text>
</comment>
<dbReference type="InterPro" id="IPR019996">
    <property type="entry name" value="Salicylate_synthase"/>
</dbReference>
<evidence type="ECO:0000313" key="7">
    <source>
        <dbReference type="Proteomes" id="UP000287547"/>
    </source>
</evidence>
<comment type="cofactor">
    <cofactor evidence="1">
        <name>Mg(2+)</name>
        <dbReference type="ChEBI" id="CHEBI:18420"/>
    </cofactor>
</comment>
<dbReference type="PRINTS" id="PR00095">
    <property type="entry name" value="ANTSNTHASEI"/>
</dbReference>
<evidence type="ECO:0000256" key="2">
    <source>
        <dbReference type="ARBA" id="ARBA00022723"/>
    </source>
</evidence>
<dbReference type="GO" id="GO:0016833">
    <property type="term" value="F:oxo-acid-lyase activity"/>
    <property type="evidence" value="ECO:0007669"/>
    <property type="project" value="InterPro"/>
</dbReference>
<sequence>MSSHPRLSYHERTFPFTGDPLTTLTSLAQSDAFTDFVLYEGNDSWSLAGGVLATVVLDRTSARSTFDGATNVQPLSSDPLDAVRDLLTALPIHGWRAYGWCAFEFAYLQSGDAKDEELLHLVVPEVEIRIAYGKAELRAARLAALDDVHAALLDAVREPNEREYRVPTPADVRKSGTAEYMRLVAQTVERIRARQFDKAVVSRVVPVCERIDFAATYLAGRRANTPARSFLLSLGGVRSAGFSPEVVVRVSSDGTVMSQPLAGTRALTDDPVENARLRAELVSNPKEVYEHAISVRTACDELQRVCVEGSVVVEEFMIVRERGTVQHLGSKVTGKLPEGRSAWDAFGVVFPAVTASGIPKASANSWIRVSEGRARGLYGGAVLTVDVDGSLDAALVLRAVHHRDGQTWLQAGAGIVSDSSPEREFEETCEKLDSIARFLVPAEPRTDHVTRPHAVQGGQL</sequence>
<dbReference type="PANTHER" id="PTHR11236">
    <property type="entry name" value="AMINOBENZOATE/ANTHRANILATE SYNTHASE"/>
    <property type="match status" value="1"/>
</dbReference>
<dbReference type="Gene3D" id="3.60.120.10">
    <property type="entry name" value="Anthranilate synthase"/>
    <property type="match status" value="1"/>
</dbReference>